<dbReference type="EMBL" id="BSDD01000005">
    <property type="protein sequence ID" value="GLH70926.1"/>
    <property type="molecule type" value="Genomic_DNA"/>
</dbReference>
<accession>A0ABQ5Q922</accession>
<name>A0ABQ5Q922_9BACT</name>
<proteinExistence type="predicted"/>
<keyword evidence="1" id="KW-0143">Chaperone</keyword>
<dbReference type="RefSeq" id="WP_285726661.1">
    <property type="nucleotide sequence ID" value="NZ_BSDD01000005.1"/>
</dbReference>
<evidence type="ECO:0008006" key="4">
    <source>
        <dbReference type="Google" id="ProtNLM"/>
    </source>
</evidence>
<gene>
    <name evidence="2" type="ORF">GETHPA_24590</name>
</gene>
<dbReference type="PANTHER" id="PTHR34227">
    <property type="entry name" value="CHAPERONE PROTEIN YCDY"/>
    <property type="match status" value="1"/>
</dbReference>
<organism evidence="2 3">
    <name type="scientific">Geothrix rubra</name>
    <dbReference type="NCBI Taxonomy" id="2927977"/>
    <lineage>
        <taxon>Bacteria</taxon>
        <taxon>Pseudomonadati</taxon>
        <taxon>Acidobacteriota</taxon>
        <taxon>Holophagae</taxon>
        <taxon>Holophagales</taxon>
        <taxon>Holophagaceae</taxon>
        <taxon>Geothrix</taxon>
    </lineage>
</organism>
<protein>
    <recommendedName>
        <fullName evidence="4">Molecular chaperone TorD</fullName>
    </recommendedName>
</protein>
<dbReference type="Pfam" id="PF02613">
    <property type="entry name" value="Nitrate_red_del"/>
    <property type="match status" value="1"/>
</dbReference>
<comment type="caution">
    <text evidence="2">The sequence shown here is derived from an EMBL/GenBank/DDBJ whole genome shotgun (WGS) entry which is preliminary data.</text>
</comment>
<dbReference type="InterPro" id="IPR036411">
    <property type="entry name" value="TorD-like_sf"/>
</dbReference>
<dbReference type="InterPro" id="IPR020945">
    <property type="entry name" value="DMSO/NO3_reduct_chaperone"/>
</dbReference>
<keyword evidence="3" id="KW-1185">Reference proteome</keyword>
<dbReference type="SUPFAM" id="SSF89155">
    <property type="entry name" value="TorD-like"/>
    <property type="match status" value="1"/>
</dbReference>
<dbReference type="Proteomes" id="UP001165089">
    <property type="component" value="Unassembled WGS sequence"/>
</dbReference>
<evidence type="ECO:0000256" key="1">
    <source>
        <dbReference type="ARBA" id="ARBA00023186"/>
    </source>
</evidence>
<dbReference type="PANTHER" id="PTHR34227:SF1">
    <property type="entry name" value="DIMETHYL SULFOXIDE REDUCTASE CHAPERONE-RELATED"/>
    <property type="match status" value="1"/>
</dbReference>
<dbReference type="InterPro" id="IPR050289">
    <property type="entry name" value="TorD/DmsD_chaperones"/>
</dbReference>
<dbReference type="Gene3D" id="1.10.3480.10">
    <property type="entry name" value="TorD-like"/>
    <property type="match status" value="1"/>
</dbReference>
<sequence length="196" mass="21535">MALAFLAELSEVLAEVFLEPDAELNERLGQLLSSGPGPSLLGPLRRMADAVQDPETQAVEYARLFMHSREADVVHLYGSVQARGFLMAPEVLGSLKEIYDGADISPQEDLLVPPDHLGLELACLGYLLEQLEDAEEGEATERERLTSLARRLLREHLDPLVRAVNTQLPQIQAHPYYLGAAELAEALLRATEAELA</sequence>
<evidence type="ECO:0000313" key="2">
    <source>
        <dbReference type="EMBL" id="GLH70926.1"/>
    </source>
</evidence>
<evidence type="ECO:0000313" key="3">
    <source>
        <dbReference type="Proteomes" id="UP001165089"/>
    </source>
</evidence>
<reference evidence="2 3" key="1">
    <citation type="journal article" date="2023" name="Antonie Van Leeuwenhoek">
        <title>Mesoterricola silvestris gen. nov., sp. nov., Mesoterricola sediminis sp. nov., Geothrix oryzae sp. nov., Geothrix edaphica sp. nov., Geothrix rubra sp. nov., and Geothrix limicola sp. nov., six novel members of Acidobacteriota isolated from soils.</title>
        <authorList>
            <person name="Itoh H."/>
            <person name="Sugisawa Y."/>
            <person name="Mise K."/>
            <person name="Xu Z."/>
            <person name="Kuniyasu M."/>
            <person name="Ushijima N."/>
            <person name="Kawano K."/>
            <person name="Kobayashi E."/>
            <person name="Shiratori Y."/>
            <person name="Masuda Y."/>
            <person name="Senoo K."/>
        </authorList>
    </citation>
    <scope>NUCLEOTIDE SEQUENCE [LARGE SCALE GENOMIC DNA]</scope>
    <source>
        <strain evidence="2 3">Red803</strain>
    </source>
</reference>